<dbReference type="EC" id="7.1.1.-" evidence="7"/>
<dbReference type="GO" id="GO:0050136">
    <property type="term" value="F:NADH dehydrogenase (quinone) (non-electrogenic) activity"/>
    <property type="evidence" value="ECO:0007669"/>
    <property type="project" value="UniProtKB-UniRule"/>
</dbReference>
<evidence type="ECO:0000256" key="3">
    <source>
        <dbReference type="ARBA" id="ARBA00022448"/>
    </source>
</evidence>
<comment type="catalytic activity">
    <reaction evidence="7 8">
        <text>a quinone + NADH + 5 H(+)(in) = a quinol + NAD(+) + 4 H(+)(out)</text>
        <dbReference type="Rhea" id="RHEA:57888"/>
        <dbReference type="ChEBI" id="CHEBI:15378"/>
        <dbReference type="ChEBI" id="CHEBI:24646"/>
        <dbReference type="ChEBI" id="CHEBI:57540"/>
        <dbReference type="ChEBI" id="CHEBI:57945"/>
        <dbReference type="ChEBI" id="CHEBI:132124"/>
    </reaction>
</comment>
<keyword evidence="7" id="KW-1278">Translocase</keyword>
<dbReference type="Proteomes" id="UP000199513">
    <property type="component" value="Unassembled WGS sequence"/>
</dbReference>
<dbReference type="AlphaFoldDB" id="A0A1I2INI2"/>
<dbReference type="InterPro" id="IPR023043">
    <property type="entry name" value="NAD(P)H_OxRDtase_bac/plastid"/>
</dbReference>
<comment type="subcellular location">
    <subcellularLocation>
        <location evidence="7 8">Cell membrane</location>
        <topology evidence="7 8">Multi-pass membrane protein</topology>
    </subcellularLocation>
    <subcellularLocation>
        <location evidence="1">Membrane</location>
        <topology evidence="1">Multi-pass membrane protein</topology>
    </subcellularLocation>
</comment>
<keyword evidence="7 8" id="KW-0874">Quinone</keyword>
<comment type="subunit">
    <text evidence="7">NDH-1 is composed of 14 different subunits. Subunits NuoA, H, J, K, L, M, N constitute the membrane sector of the complex.</text>
</comment>
<keyword evidence="6 7" id="KW-0472">Membrane</keyword>
<dbReference type="GO" id="GO:0048038">
    <property type="term" value="F:quinone binding"/>
    <property type="evidence" value="ECO:0007669"/>
    <property type="project" value="UniProtKB-KW"/>
</dbReference>
<keyword evidence="4 7" id="KW-0812">Transmembrane</keyword>
<keyword evidence="10" id="KW-1185">Reference proteome</keyword>
<reference evidence="9 10" key="1">
    <citation type="submission" date="2016-10" db="EMBL/GenBank/DDBJ databases">
        <authorList>
            <person name="de Groot N.N."/>
        </authorList>
    </citation>
    <scope>NUCLEOTIDE SEQUENCE [LARGE SCALE GENOMIC DNA]</scope>
    <source>
        <strain>GEY</strain>
        <strain evidence="10">DSM 9560</strain>
    </source>
</reference>
<feature type="transmembrane region" description="Helical" evidence="7">
    <location>
        <begin position="21"/>
        <end position="45"/>
    </location>
</feature>
<name>A0A1I2INI2_9BACT</name>
<evidence type="ECO:0000256" key="4">
    <source>
        <dbReference type="ARBA" id="ARBA00022692"/>
    </source>
</evidence>
<protein>
    <recommendedName>
        <fullName evidence="7">NADH-quinone oxidoreductase subunit A</fullName>
        <ecNumber evidence="7">7.1.1.-</ecNumber>
    </recommendedName>
    <alternativeName>
        <fullName evidence="7">NADH dehydrogenase I subunit A</fullName>
    </alternativeName>
    <alternativeName>
        <fullName evidence="7">NDH-1 subunit A</fullName>
    </alternativeName>
    <alternativeName>
        <fullName evidence="7">NUO1</fullName>
    </alternativeName>
</protein>
<dbReference type="GO" id="GO:0008137">
    <property type="term" value="F:NADH dehydrogenase (ubiquinone) activity"/>
    <property type="evidence" value="ECO:0007669"/>
    <property type="project" value="InterPro"/>
</dbReference>
<dbReference type="HAMAP" id="MF_01394">
    <property type="entry name" value="NDH1_NuoA"/>
    <property type="match status" value="1"/>
</dbReference>
<dbReference type="Gene3D" id="1.20.58.1610">
    <property type="entry name" value="NADH:ubiquinone/plastoquinone oxidoreductase, chain 3"/>
    <property type="match status" value="1"/>
</dbReference>
<evidence type="ECO:0000256" key="2">
    <source>
        <dbReference type="ARBA" id="ARBA00008472"/>
    </source>
</evidence>
<dbReference type="PANTHER" id="PTHR11058:SF9">
    <property type="entry name" value="NADH-UBIQUINONE OXIDOREDUCTASE CHAIN 3"/>
    <property type="match status" value="1"/>
</dbReference>
<accession>A0A1I2INI2</accession>
<comment type="similarity">
    <text evidence="2 7 8">Belongs to the complex I subunit 3 family.</text>
</comment>
<dbReference type="GO" id="GO:0030964">
    <property type="term" value="C:NADH dehydrogenase complex"/>
    <property type="evidence" value="ECO:0007669"/>
    <property type="project" value="TreeGrafter"/>
</dbReference>
<proteinExistence type="inferred from homology"/>
<dbReference type="RefSeq" id="WP_245764091.1">
    <property type="nucleotide sequence ID" value="NZ_FONY01000034.1"/>
</dbReference>
<dbReference type="GO" id="GO:0005886">
    <property type="term" value="C:plasma membrane"/>
    <property type="evidence" value="ECO:0007669"/>
    <property type="project" value="UniProtKB-SubCell"/>
</dbReference>
<evidence type="ECO:0000256" key="7">
    <source>
        <dbReference type="HAMAP-Rule" id="MF_01394"/>
    </source>
</evidence>
<dbReference type="STRING" id="1003.SAMN04488541_103436"/>
<keyword evidence="7 8" id="KW-0520">NAD</keyword>
<organism evidence="9 10">
    <name type="scientific">Thermoflexibacter ruber</name>
    <dbReference type="NCBI Taxonomy" id="1003"/>
    <lineage>
        <taxon>Bacteria</taxon>
        <taxon>Pseudomonadati</taxon>
        <taxon>Bacteroidota</taxon>
        <taxon>Cytophagia</taxon>
        <taxon>Cytophagales</taxon>
        <taxon>Thermoflexibacteraceae</taxon>
        <taxon>Thermoflexibacter</taxon>
    </lineage>
</organism>
<dbReference type="Pfam" id="PF00507">
    <property type="entry name" value="Oxidored_q4"/>
    <property type="match status" value="1"/>
</dbReference>
<gene>
    <name evidence="7" type="primary">nuoA</name>
    <name evidence="9" type="ORF">SAMN04488541_103436</name>
</gene>
<dbReference type="InterPro" id="IPR000440">
    <property type="entry name" value="NADH_UbQ/plastoQ_OxRdtase_su3"/>
</dbReference>
<feature type="transmembrane region" description="Helical" evidence="7">
    <location>
        <begin position="112"/>
        <end position="136"/>
    </location>
</feature>
<feature type="transmembrane region" description="Helical" evidence="7">
    <location>
        <begin position="76"/>
        <end position="100"/>
    </location>
</feature>
<keyword evidence="3 7" id="KW-0813">Transport</keyword>
<evidence type="ECO:0000256" key="6">
    <source>
        <dbReference type="ARBA" id="ARBA00023136"/>
    </source>
</evidence>
<dbReference type="PANTHER" id="PTHR11058">
    <property type="entry name" value="NADH-UBIQUINONE OXIDOREDUCTASE CHAIN 3"/>
    <property type="match status" value="1"/>
</dbReference>
<keyword evidence="5 7" id="KW-1133">Transmembrane helix</keyword>
<keyword evidence="7" id="KW-1003">Cell membrane</keyword>
<sequence length="172" mass="19741">MYFCGQIRLVILTIEILLTDFGFILLFIIGAIIFVPLALFISSLLSPKRPNEEKLAAYECGEDTVNHASGQFNSRFYVVGLIFMLFEAELVFLFPWSVVFGKKAYIKSTDGLWGWFSFSEMLIFILILALGLVYIWKKGFLDWVKPMIHLKTNALPTKYKAFNDKTDTLTNK</sequence>
<evidence type="ECO:0000256" key="5">
    <source>
        <dbReference type="ARBA" id="ARBA00022989"/>
    </source>
</evidence>
<evidence type="ECO:0000256" key="1">
    <source>
        <dbReference type="ARBA" id="ARBA00004141"/>
    </source>
</evidence>
<dbReference type="EMBL" id="FONY01000034">
    <property type="protein sequence ID" value="SFF43865.1"/>
    <property type="molecule type" value="Genomic_DNA"/>
</dbReference>
<comment type="function">
    <text evidence="7">NDH-1 shuttles electrons from NADH, via FMN and iron-sulfur (Fe-S) centers, to quinones in the respiratory chain. The immediate electron acceptor for the enzyme in this species is believed to be a menaquinone. Couples the redox reaction to proton translocation (for every two electrons transferred, four hydrogen ions are translocated across the cytoplasmic membrane), and thus conserves the redox energy in a proton gradient.</text>
</comment>
<evidence type="ECO:0000256" key="8">
    <source>
        <dbReference type="RuleBase" id="RU003639"/>
    </source>
</evidence>
<evidence type="ECO:0000313" key="9">
    <source>
        <dbReference type="EMBL" id="SFF43865.1"/>
    </source>
</evidence>
<dbReference type="InterPro" id="IPR038430">
    <property type="entry name" value="NDAH_ubi_oxred_su3_sf"/>
</dbReference>
<evidence type="ECO:0000313" key="10">
    <source>
        <dbReference type="Proteomes" id="UP000199513"/>
    </source>
</evidence>